<evidence type="ECO:0000313" key="2">
    <source>
        <dbReference type="Proteomes" id="UP000308600"/>
    </source>
</evidence>
<organism evidence="1 2">
    <name type="scientific">Pluteus cervinus</name>
    <dbReference type="NCBI Taxonomy" id="181527"/>
    <lineage>
        <taxon>Eukaryota</taxon>
        <taxon>Fungi</taxon>
        <taxon>Dikarya</taxon>
        <taxon>Basidiomycota</taxon>
        <taxon>Agaricomycotina</taxon>
        <taxon>Agaricomycetes</taxon>
        <taxon>Agaricomycetidae</taxon>
        <taxon>Agaricales</taxon>
        <taxon>Pluteineae</taxon>
        <taxon>Pluteaceae</taxon>
        <taxon>Pluteus</taxon>
    </lineage>
</organism>
<reference evidence="1 2" key="1">
    <citation type="journal article" date="2019" name="Nat. Ecol. Evol.">
        <title>Megaphylogeny resolves global patterns of mushroom evolution.</title>
        <authorList>
            <person name="Varga T."/>
            <person name="Krizsan K."/>
            <person name="Foldi C."/>
            <person name="Dima B."/>
            <person name="Sanchez-Garcia M."/>
            <person name="Sanchez-Ramirez S."/>
            <person name="Szollosi G.J."/>
            <person name="Szarkandi J.G."/>
            <person name="Papp V."/>
            <person name="Albert L."/>
            <person name="Andreopoulos W."/>
            <person name="Angelini C."/>
            <person name="Antonin V."/>
            <person name="Barry K.W."/>
            <person name="Bougher N.L."/>
            <person name="Buchanan P."/>
            <person name="Buyck B."/>
            <person name="Bense V."/>
            <person name="Catcheside P."/>
            <person name="Chovatia M."/>
            <person name="Cooper J."/>
            <person name="Damon W."/>
            <person name="Desjardin D."/>
            <person name="Finy P."/>
            <person name="Geml J."/>
            <person name="Haridas S."/>
            <person name="Hughes K."/>
            <person name="Justo A."/>
            <person name="Karasinski D."/>
            <person name="Kautmanova I."/>
            <person name="Kiss B."/>
            <person name="Kocsube S."/>
            <person name="Kotiranta H."/>
            <person name="LaButti K.M."/>
            <person name="Lechner B.E."/>
            <person name="Liimatainen K."/>
            <person name="Lipzen A."/>
            <person name="Lukacs Z."/>
            <person name="Mihaltcheva S."/>
            <person name="Morgado L.N."/>
            <person name="Niskanen T."/>
            <person name="Noordeloos M.E."/>
            <person name="Ohm R.A."/>
            <person name="Ortiz-Santana B."/>
            <person name="Ovrebo C."/>
            <person name="Racz N."/>
            <person name="Riley R."/>
            <person name="Savchenko A."/>
            <person name="Shiryaev A."/>
            <person name="Soop K."/>
            <person name="Spirin V."/>
            <person name="Szebenyi C."/>
            <person name="Tomsovsky M."/>
            <person name="Tulloss R.E."/>
            <person name="Uehling J."/>
            <person name="Grigoriev I.V."/>
            <person name="Vagvolgyi C."/>
            <person name="Papp T."/>
            <person name="Martin F.M."/>
            <person name="Miettinen O."/>
            <person name="Hibbett D.S."/>
            <person name="Nagy L.G."/>
        </authorList>
    </citation>
    <scope>NUCLEOTIDE SEQUENCE [LARGE SCALE GENOMIC DNA]</scope>
    <source>
        <strain evidence="1 2">NL-1719</strain>
    </source>
</reference>
<gene>
    <name evidence="1" type="ORF">BDN72DRAFT_831291</name>
</gene>
<accession>A0ACD3BBY4</accession>
<proteinExistence type="predicted"/>
<dbReference type="Proteomes" id="UP000308600">
    <property type="component" value="Unassembled WGS sequence"/>
</dbReference>
<sequence>MTSSTTPTVEPLDSASFVDVEQNLDVERVISAESAARPPSERARPVPPVYHNLSIHVLAILIPSSILGTLARLGLSALATYDGNSIFSLAYAQALGSFIIGVAISQREMIGRFHEPLYIGIATGFCGSLTTFSGWQFEVFSAWLNIPGANRSRFDNFIDGLGVTVYTLSLSLGSLVFGMHLSQYLAKKIIVPPPPSRIVVIGITALSILTYAATLPTYFLLSPRFRHEATAALLFAFPGALTRYLLSINLNPISRSVPLGTLAANSFATALVGIIFVLKSDTPHVVSDNACNLLQGLSDGYCGCLSTVSTFVLEIYTLKKGRGAFYAILSWCVGQILLLVVLGPAIWSGHANKQQTCHFSTG</sequence>
<evidence type="ECO:0000313" key="1">
    <source>
        <dbReference type="EMBL" id="TFK75848.1"/>
    </source>
</evidence>
<keyword evidence="2" id="KW-1185">Reference proteome</keyword>
<protein>
    <submittedName>
        <fullName evidence="1">Uncharacterized protein</fullName>
    </submittedName>
</protein>
<dbReference type="EMBL" id="ML208261">
    <property type="protein sequence ID" value="TFK75848.1"/>
    <property type="molecule type" value="Genomic_DNA"/>
</dbReference>
<name>A0ACD3BBY4_9AGAR</name>